<organism evidence="1 2">
    <name type="scientific">Microcoleus anatoxicus PTRS2</name>
    <dbReference type="NCBI Taxonomy" id="2705321"/>
    <lineage>
        <taxon>Bacteria</taxon>
        <taxon>Bacillati</taxon>
        <taxon>Cyanobacteriota</taxon>
        <taxon>Cyanophyceae</taxon>
        <taxon>Oscillatoriophycideae</taxon>
        <taxon>Oscillatoriales</taxon>
        <taxon>Microcoleaceae</taxon>
        <taxon>Microcoleus</taxon>
        <taxon>Microcoleus anatoxicus</taxon>
    </lineage>
</organism>
<dbReference type="EMBL" id="JBBLXS010000754">
    <property type="protein sequence ID" value="MEK0188776.1"/>
    <property type="molecule type" value="Genomic_DNA"/>
</dbReference>
<dbReference type="RefSeq" id="WP_340542235.1">
    <property type="nucleotide sequence ID" value="NZ_JBBLXS010000754.1"/>
</dbReference>
<evidence type="ECO:0000313" key="2">
    <source>
        <dbReference type="Proteomes" id="UP001384579"/>
    </source>
</evidence>
<sequence length="43" mass="4856">MTNCVDDLSDNFGKPPPMAEKHFILFVQNVRSGKTPIALERTH</sequence>
<protein>
    <submittedName>
        <fullName evidence="1">Uncharacterized protein</fullName>
    </submittedName>
</protein>
<gene>
    <name evidence="1" type="ORF">WMG39_28595</name>
</gene>
<proteinExistence type="predicted"/>
<keyword evidence="2" id="KW-1185">Reference proteome</keyword>
<name>A0ABU8YX96_9CYAN</name>
<comment type="caution">
    <text evidence="1">The sequence shown here is derived from an EMBL/GenBank/DDBJ whole genome shotgun (WGS) entry which is preliminary data.</text>
</comment>
<accession>A0ABU8YX96</accession>
<dbReference type="Proteomes" id="UP001384579">
    <property type="component" value="Unassembled WGS sequence"/>
</dbReference>
<reference evidence="1 2" key="1">
    <citation type="journal article" date="2020" name="Harmful Algae">
        <title>Molecular and morphological characterization of a novel dihydroanatoxin-a producing Microcoleus species (cyanobacteria) from the Russian River, California, USA.</title>
        <authorList>
            <person name="Conklin K.Y."/>
            <person name="Stancheva R."/>
            <person name="Otten T.G."/>
            <person name="Fadness R."/>
            <person name="Boyer G.L."/>
            <person name="Read B."/>
            <person name="Zhang X."/>
            <person name="Sheath R.G."/>
        </authorList>
    </citation>
    <scope>NUCLEOTIDE SEQUENCE [LARGE SCALE GENOMIC DNA]</scope>
    <source>
        <strain evidence="1 2">PTRS2</strain>
    </source>
</reference>
<evidence type="ECO:0000313" key="1">
    <source>
        <dbReference type="EMBL" id="MEK0188776.1"/>
    </source>
</evidence>